<evidence type="ECO:0000313" key="2">
    <source>
        <dbReference type="Proteomes" id="UP000298663"/>
    </source>
</evidence>
<evidence type="ECO:0000313" key="1">
    <source>
        <dbReference type="EMBL" id="TKR89426.1"/>
    </source>
</evidence>
<protein>
    <submittedName>
        <fullName evidence="1">Uncharacterized protein</fullName>
    </submittedName>
</protein>
<proteinExistence type="predicted"/>
<reference evidence="1 2" key="1">
    <citation type="journal article" date="2015" name="Genome Biol.">
        <title>Comparative genomics of Steinernema reveals deeply conserved gene regulatory networks.</title>
        <authorList>
            <person name="Dillman A.R."/>
            <person name="Macchietto M."/>
            <person name="Porter C.F."/>
            <person name="Rogers A."/>
            <person name="Williams B."/>
            <person name="Antoshechkin I."/>
            <person name="Lee M.M."/>
            <person name="Goodwin Z."/>
            <person name="Lu X."/>
            <person name="Lewis E.E."/>
            <person name="Goodrich-Blair H."/>
            <person name="Stock S.P."/>
            <person name="Adams B.J."/>
            <person name="Sternberg P.W."/>
            <person name="Mortazavi A."/>
        </authorList>
    </citation>
    <scope>NUCLEOTIDE SEQUENCE [LARGE SCALE GENOMIC DNA]</scope>
    <source>
        <strain evidence="1 2">ALL</strain>
    </source>
</reference>
<accession>A0A4U5P0F8</accession>
<reference evidence="1 2" key="2">
    <citation type="journal article" date="2019" name="G3 (Bethesda)">
        <title>Hybrid Assembly of the Genome of the Entomopathogenic Nematode Steinernema carpocapsae Identifies the X-Chromosome.</title>
        <authorList>
            <person name="Serra L."/>
            <person name="Macchietto M."/>
            <person name="Macias-Munoz A."/>
            <person name="McGill C.J."/>
            <person name="Rodriguez I.M."/>
            <person name="Rodriguez B."/>
            <person name="Murad R."/>
            <person name="Mortazavi A."/>
        </authorList>
    </citation>
    <scope>NUCLEOTIDE SEQUENCE [LARGE SCALE GENOMIC DNA]</scope>
    <source>
        <strain evidence="1 2">ALL</strain>
    </source>
</reference>
<sequence>MQCVCTELPRSARSSKNFKGCVVAACKERYGHRVLLAIFDSVTTLSSSQAHPLGNRNRDSRSVVRTSTARRFSITWCIPRHEYFLQQIVDCGFAGYEWSLKQRLQGDNNEHSKKQPSDRYTDCLPESWSRCSRTWRRTCVSFSSTRCRFDLVRHTLQGKGPKDLFERIIPNELRAGCYAAITAIAQEEFIPMNEGQLHLVEDLFTHLVITKIMRSDPQFEVKLSDYLADLPAAPRFHRMPEGMLHPGGDV</sequence>
<dbReference type="Proteomes" id="UP000298663">
    <property type="component" value="Unassembled WGS sequence"/>
</dbReference>
<keyword evidence="2" id="KW-1185">Reference proteome</keyword>
<organism evidence="1 2">
    <name type="scientific">Steinernema carpocapsae</name>
    <name type="common">Entomopathogenic nematode</name>
    <dbReference type="NCBI Taxonomy" id="34508"/>
    <lineage>
        <taxon>Eukaryota</taxon>
        <taxon>Metazoa</taxon>
        <taxon>Ecdysozoa</taxon>
        <taxon>Nematoda</taxon>
        <taxon>Chromadorea</taxon>
        <taxon>Rhabditida</taxon>
        <taxon>Tylenchina</taxon>
        <taxon>Panagrolaimomorpha</taxon>
        <taxon>Strongyloidoidea</taxon>
        <taxon>Steinernematidae</taxon>
        <taxon>Steinernema</taxon>
    </lineage>
</organism>
<dbReference type="EMBL" id="AZBU02000003">
    <property type="protein sequence ID" value="TKR89426.1"/>
    <property type="molecule type" value="Genomic_DNA"/>
</dbReference>
<name>A0A4U5P0F8_STECR</name>
<dbReference type="OrthoDB" id="497380at2759"/>
<dbReference type="AlphaFoldDB" id="A0A4U5P0F8"/>
<comment type="caution">
    <text evidence="1">The sequence shown here is derived from an EMBL/GenBank/DDBJ whole genome shotgun (WGS) entry which is preliminary data.</text>
</comment>
<dbReference type="STRING" id="34508.A0A4U5P0F8"/>
<gene>
    <name evidence="1" type="ORF">L596_013531</name>
</gene>